<dbReference type="GO" id="GO:0000976">
    <property type="term" value="F:transcription cis-regulatory region binding"/>
    <property type="evidence" value="ECO:0007669"/>
    <property type="project" value="TreeGrafter"/>
</dbReference>
<keyword evidence="7" id="KW-1185">Reference proteome</keyword>
<dbReference type="InterPro" id="IPR050109">
    <property type="entry name" value="HTH-type_TetR-like_transc_reg"/>
</dbReference>
<proteinExistence type="predicted"/>
<evidence type="ECO:0000256" key="3">
    <source>
        <dbReference type="ARBA" id="ARBA00023163"/>
    </source>
</evidence>
<organism evidence="6 7">
    <name type="scientific">Anaerospora hongkongensis</name>
    <dbReference type="NCBI Taxonomy" id="244830"/>
    <lineage>
        <taxon>Bacteria</taxon>
        <taxon>Bacillati</taxon>
        <taxon>Bacillota</taxon>
        <taxon>Negativicutes</taxon>
        <taxon>Selenomonadales</taxon>
        <taxon>Sporomusaceae</taxon>
        <taxon>Anaerospora</taxon>
    </lineage>
</organism>
<protein>
    <submittedName>
        <fullName evidence="6">TetR family transcriptional regulator</fullName>
    </submittedName>
</protein>
<dbReference type="OrthoDB" id="268339at2"/>
<accession>A0A4R1Q926</accession>
<dbReference type="InterPro" id="IPR009057">
    <property type="entry name" value="Homeodomain-like_sf"/>
</dbReference>
<keyword evidence="3" id="KW-0804">Transcription</keyword>
<dbReference type="Pfam" id="PF17932">
    <property type="entry name" value="TetR_C_24"/>
    <property type="match status" value="1"/>
</dbReference>
<name>A0A4R1Q926_9FIRM</name>
<evidence type="ECO:0000256" key="4">
    <source>
        <dbReference type="PROSITE-ProRule" id="PRU00335"/>
    </source>
</evidence>
<evidence type="ECO:0000256" key="1">
    <source>
        <dbReference type="ARBA" id="ARBA00023015"/>
    </source>
</evidence>
<evidence type="ECO:0000256" key="2">
    <source>
        <dbReference type="ARBA" id="ARBA00023125"/>
    </source>
</evidence>
<dbReference type="AlphaFoldDB" id="A0A4R1Q926"/>
<dbReference type="RefSeq" id="WP_132075218.1">
    <property type="nucleotide sequence ID" value="NZ_DALYTA010000003.1"/>
</dbReference>
<comment type="caution">
    <text evidence="6">The sequence shown here is derived from an EMBL/GenBank/DDBJ whole genome shotgun (WGS) entry which is preliminary data.</text>
</comment>
<dbReference type="InterPro" id="IPR036271">
    <property type="entry name" value="Tet_transcr_reg_TetR-rel_C_sf"/>
</dbReference>
<dbReference type="PANTHER" id="PTHR30055:SF234">
    <property type="entry name" value="HTH-TYPE TRANSCRIPTIONAL REGULATOR BETI"/>
    <property type="match status" value="1"/>
</dbReference>
<dbReference type="EMBL" id="SLUI01000002">
    <property type="protein sequence ID" value="TCL39136.1"/>
    <property type="molecule type" value="Genomic_DNA"/>
</dbReference>
<evidence type="ECO:0000313" key="7">
    <source>
        <dbReference type="Proteomes" id="UP000295063"/>
    </source>
</evidence>
<reference evidence="6 7" key="1">
    <citation type="submission" date="2019-03" db="EMBL/GenBank/DDBJ databases">
        <title>Genomic Encyclopedia of Type Strains, Phase IV (KMG-IV): sequencing the most valuable type-strain genomes for metagenomic binning, comparative biology and taxonomic classification.</title>
        <authorList>
            <person name="Goeker M."/>
        </authorList>
    </citation>
    <scope>NUCLEOTIDE SEQUENCE [LARGE SCALE GENOMIC DNA]</scope>
    <source>
        <strain evidence="6 7">DSM 15969</strain>
    </source>
</reference>
<feature type="DNA-binding region" description="H-T-H motif" evidence="4">
    <location>
        <begin position="36"/>
        <end position="55"/>
    </location>
</feature>
<dbReference type="GO" id="GO:0003700">
    <property type="term" value="F:DNA-binding transcription factor activity"/>
    <property type="evidence" value="ECO:0007669"/>
    <property type="project" value="TreeGrafter"/>
</dbReference>
<dbReference type="PROSITE" id="PS50977">
    <property type="entry name" value="HTH_TETR_2"/>
    <property type="match status" value="1"/>
</dbReference>
<dbReference type="Proteomes" id="UP000295063">
    <property type="component" value="Unassembled WGS sequence"/>
</dbReference>
<evidence type="ECO:0000259" key="5">
    <source>
        <dbReference type="PROSITE" id="PS50977"/>
    </source>
</evidence>
<dbReference type="SUPFAM" id="SSF46689">
    <property type="entry name" value="Homeodomain-like"/>
    <property type="match status" value="1"/>
</dbReference>
<keyword evidence="1" id="KW-0805">Transcription regulation</keyword>
<feature type="domain" description="HTH tetR-type" evidence="5">
    <location>
        <begin position="13"/>
        <end position="73"/>
    </location>
</feature>
<dbReference type="InterPro" id="IPR041490">
    <property type="entry name" value="KstR2_TetR_C"/>
</dbReference>
<dbReference type="PRINTS" id="PR00455">
    <property type="entry name" value="HTHTETR"/>
</dbReference>
<dbReference type="Gene3D" id="1.10.357.10">
    <property type="entry name" value="Tetracycline Repressor, domain 2"/>
    <property type="match status" value="1"/>
</dbReference>
<evidence type="ECO:0000313" key="6">
    <source>
        <dbReference type="EMBL" id="TCL39136.1"/>
    </source>
</evidence>
<gene>
    <name evidence="6" type="ORF">EV210_10243</name>
</gene>
<sequence>MKYFRESGEDENRSKREQILDAAYQIFSQKGYHRTTIDEIIALADTGKGTVYNYFVNKEQLFYTLIREKSAPFEVALAELVQSPQPPLVKVEAVIKLFLRFYVHNADLWRVMMHEMRGFGSKGQSNLKPEQQEKYRDWFRQSIGMLEKVLHEGIEQGVIRECDVTKSAYGLFSVIVMMVFQKLVGDDIDGTAKSIADIFLYGVARQ</sequence>
<dbReference type="PANTHER" id="PTHR30055">
    <property type="entry name" value="HTH-TYPE TRANSCRIPTIONAL REGULATOR RUTR"/>
    <property type="match status" value="1"/>
</dbReference>
<keyword evidence="2 4" id="KW-0238">DNA-binding</keyword>
<dbReference type="Pfam" id="PF00440">
    <property type="entry name" value="TetR_N"/>
    <property type="match status" value="1"/>
</dbReference>
<dbReference type="Gene3D" id="1.10.10.60">
    <property type="entry name" value="Homeodomain-like"/>
    <property type="match status" value="1"/>
</dbReference>
<dbReference type="InterPro" id="IPR001647">
    <property type="entry name" value="HTH_TetR"/>
</dbReference>
<dbReference type="SUPFAM" id="SSF48498">
    <property type="entry name" value="Tetracyclin repressor-like, C-terminal domain"/>
    <property type="match status" value="1"/>
</dbReference>